<sequence>MLFRRVAPGTYEPLDVCTQSAFTTWLEQRQKHRASPQTR</sequence>
<evidence type="ECO:0000313" key="1">
    <source>
        <dbReference type="EMBL" id="SMP82217.1"/>
    </source>
</evidence>
<protein>
    <submittedName>
        <fullName evidence="1">Uncharacterized protein</fullName>
    </submittedName>
</protein>
<name>A0ABY1QW76_9SPHN</name>
<evidence type="ECO:0000313" key="2">
    <source>
        <dbReference type="Proteomes" id="UP001157910"/>
    </source>
</evidence>
<organism evidence="1 2">
    <name type="scientific">Novosphingobium panipatense</name>
    <dbReference type="NCBI Taxonomy" id="428991"/>
    <lineage>
        <taxon>Bacteria</taxon>
        <taxon>Pseudomonadati</taxon>
        <taxon>Pseudomonadota</taxon>
        <taxon>Alphaproteobacteria</taxon>
        <taxon>Sphingomonadales</taxon>
        <taxon>Sphingomonadaceae</taxon>
        <taxon>Novosphingobium</taxon>
    </lineage>
</organism>
<proteinExistence type="predicted"/>
<comment type="caution">
    <text evidence="1">The sequence shown here is derived from an EMBL/GenBank/DDBJ whole genome shotgun (WGS) entry which is preliminary data.</text>
</comment>
<dbReference type="EMBL" id="FXUI01000022">
    <property type="protein sequence ID" value="SMP82217.1"/>
    <property type="molecule type" value="Genomic_DNA"/>
</dbReference>
<gene>
    <name evidence="1" type="ORF">SAMN06296065_1229</name>
</gene>
<keyword evidence="2" id="KW-1185">Reference proteome</keyword>
<accession>A0ABY1QW76</accession>
<dbReference type="Proteomes" id="UP001157910">
    <property type="component" value="Unassembled WGS sequence"/>
</dbReference>
<reference evidence="1 2" key="1">
    <citation type="submission" date="2017-05" db="EMBL/GenBank/DDBJ databases">
        <authorList>
            <person name="Varghese N."/>
            <person name="Submissions S."/>
        </authorList>
    </citation>
    <scope>NUCLEOTIDE SEQUENCE [LARGE SCALE GENOMIC DNA]</scope>
    <source>
        <strain evidence="1 2">SM16</strain>
    </source>
</reference>